<dbReference type="PANTHER" id="PTHR47331:SF1">
    <property type="entry name" value="GAG-LIKE PROTEIN"/>
    <property type="match status" value="1"/>
</dbReference>
<organism evidence="2 3">
    <name type="scientific">Bemisia tabaci</name>
    <name type="common">Sweetpotato whitefly</name>
    <name type="synonym">Aleurodes tabaci</name>
    <dbReference type="NCBI Taxonomy" id="7038"/>
    <lineage>
        <taxon>Eukaryota</taxon>
        <taxon>Metazoa</taxon>
        <taxon>Ecdysozoa</taxon>
        <taxon>Arthropoda</taxon>
        <taxon>Hexapoda</taxon>
        <taxon>Insecta</taxon>
        <taxon>Pterygota</taxon>
        <taxon>Neoptera</taxon>
        <taxon>Paraneoptera</taxon>
        <taxon>Hemiptera</taxon>
        <taxon>Sternorrhyncha</taxon>
        <taxon>Aleyrodoidea</taxon>
        <taxon>Aleyrodidae</taxon>
        <taxon>Aleyrodinae</taxon>
        <taxon>Bemisia</taxon>
    </lineage>
</organism>
<dbReference type="AlphaFoldDB" id="A0A9P0A5M9"/>
<proteinExistence type="predicted"/>
<evidence type="ECO:0000313" key="2">
    <source>
        <dbReference type="EMBL" id="CAH0384721.1"/>
    </source>
</evidence>
<dbReference type="InterPro" id="IPR005312">
    <property type="entry name" value="DUF1759"/>
</dbReference>
<dbReference type="EMBL" id="OU963863">
    <property type="protein sequence ID" value="CAH0384721.1"/>
    <property type="molecule type" value="Genomic_DNA"/>
</dbReference>
<feature type="region of interest" description="Disordered" evidence="1">
    <location>
        <begin position="600"/>
        <end position="650"/>
    </location>
</feature>
<evidence type="ECO:0000256" key="1">
    <source>
        <dbReference type="SAM" id="MobiDB-lite"/>
    </source>
</evidence>
<feature type="compositionally biased region" description="Polar residues" evidence="1">
    <location>
        <begin position="243"/>
        <end position="274"/>
    </location>
</feature>
<feature type="region of interest" description="Disordered" evidence="1">
    <location>
        <begin position="486"/>
        <end position="531"/>
    </location>
</feature>
<reference evidence="2" key="1">
    <citation type="submission" date="2021-12" db="EMBL/GenBank/DDBJ databases">
        <authorList>
            <person name="King R."/>
        </authorList>
    </citation>
    <scope>NUCLEOTIDE SEQUENCE</scope>
</reference>
<dbReference type="PANTHER" id="PTHR47331">
    <property type="entry name" value="PHD-TYPE DOMAIN-CONTAINING PROTEIN"/>
    <property type="match status" value="1"/>
</dbReference>
<feature type="region of interest" description="Disordered" evidence="1">
    <location>
        <begin position="243"/>
        <end position="295"/>
    </location>
</feature>
<feature type="compositionally biased region" description="Acidic residues" evidence="1">
    <location>
        <begin position="630"/>
        <end position="639"/>
    </location>
</feature>
<feature type="compositionally biased region" description="Polar residues" evidence="1">
    <location>
        <begin position="640"/>
        <end position="650"/>
    </location>
</feature>
<name>A0A9P0A5M9_BEMTA</name>
<keyword evidence="3" id="KW-1185">Reference proteome</keyword>
<evidence type="ECO:0000313" key="3">
    <source>
        <dbReference type="Proteomes" id="UP001152759"/>
    </source>
</evidence>
<feature type="compositionally biased region" description="Polar residues" evidence="1">
    <location>
        <begin position="45"/>
        <end position="61"/>
    </location>
</feature>
<dbReference type="Pfam" id="PF03564">
    <property type="entry name" value="DUF1759"/>
    <property type="match status" value="1"/>
</dbReference>
<feature type="compositionally biased region" description="Pro residues" evidence="1">
    <location>
        <begin position="506"/>
        <end position="518"/>
    </location>
</feature>
<feature type="region of interest" description="Disordered" evidence="1">
    <location>
        <begin position="42"/>
        <end position="61"/>
    </location>
</feature>
<accession>A0A9P0A5M9</accession>
<gene>
    <name evidence="2" type="ORF">BEMITA_LOCUS4017</name>
</gene>
<protein>
    <submittedName>
        <fullName evidence="2">Uncharacterized protein</fullName>
    </submittedName>
</protein>
<sequence>MILLYSILKLVKRKEWQSVKLKKPLTHSFLPRNIRLFLQKKKGTAASTSGENPQNIEGRLSSNNNVKLPRLELPKFSGKINEWSAFYSLFEASIHKARNLNDIEKFQYLLSKLEGEARQLVGTLELTAENYSVAWDSLCIRYNNERRHVHHHLTSFLELPDAHQNASLPNLLTKVREHINALTALKKDKNSYSLLLTTIVISKLSFTLRRRFEDSREDSSKYPEFDELEKFLQAECSQLNNYTTRTNSDSHAKTSQNKSGNSRNFVATENNFHQETSKGKQSRSKNQEKSVDPSCDLCKSPHAIYRCEKFHALTVKGRREKIQEFKRCPNCLSISHENTQDCKSKYRCHVCSEKHHTLLHQPQGSFLSTSDDSSGNMNLASKNGNQPTIKETTILEQSGSSPKFSDDELTAELATNKEPPTVQPTARVKTRPPLTTKVIDALPLKQRKSESKILHNDTTVSHIVSVKAKNRVAHTKLPKIPKLASPKELKKPTSILDSIRMDAPPKRVPPPKRTPPSTAPSARVSDTVDYYPFLPQSPKSKGYSYQPTPPALQYPPQFVPVETAYLRYLQHRDLTHHNSWNQRSMFAKPSRSQIKKMVRAAKWRESQGRCSGQVKRSRRPTAKQPHTVVEEEEDGEEETNSQNQPLKPCT</sequence>
<dbReference type="Proteomes" id="UP001152759">
    <property type="component" value="Chromosome 2"/>
</dbReference>